<accession>A0A8J2NZJ1</accession>
<keyword evidence="8" id="KW-0460">Magnesium</keyword>
<evidence type="ECO:0000256" key="2">
    <source>
        <dbReference type="ARBA" id="ARBA00006109"/>
    </source>
</evidence>
<comment type="similarity">
    <text evidence="2 8">Belongs to the membrane magnesium transporter (TC 1.A.67) family.</text>
</comment>
<keyword evidence="6 8" id="KW-1133">Transmembrane helix</keyword>
<evidence type="ECO:0000256" key="5">
    <source>
        <dbReference type="ARBA" id="ARBA00022824"/>
    </source>
</evidence>
<dbReference type="InterPro" id="IPR018937">
    <property type="entry name" value="MMgT"/>
</dbReference>
<name>A0A8J2NZJ1_9HEXA</name>
<organism evidence="9 10">
    <name type="scientific">Allacma fusca</name>
    <dbReference type="NCBI Taxonomy" id="39272"/>
    <lineage>
        <taxon>Eukaryota</taxon>
        <taxon>Metazoa</taxon>
        <taxon>Ecdysozoa</taxon>
        <taxon>Arthropoda</taxon>
        <taxon>Hexapoda</taxon>
        <taxon>Collembola</taxon>
        <taxon>Symphypleona</taxon>
        <taxon>Sminthuridae</taxon>
        <taxon>Allacma</taxon>
    </lineage>
</organism>
<keyword evidence="7 8" id="KW-0472">Membrane</keyword>
<protein>
    <recommendedName>
        <fullName evidence="8">Membrane magnesium transporter</fullName>
    </recommendedName>
</protein>
<evidence type="ECO:0000256" key="1">
    <source>
        <dbReference type="ARBA" id="ARBA00004477"/>
    </source>
</evidence>
<keyword evidence="8" id="KW-0967">Endosome</keyword>
<evidence type="ECO:0000313" key="10">
    <source>
        <dbReference type="Proteomes" id="UP000708208"/>
    </source>
</evidence>
<keyword evidence="8" id="KW-0813">Transport</keyword>
<dbReference type="GO" id="GO:0022890">
    <property type="term" value="F:inorganic cation transmembrane transporter activity"/>
    <property type="evidence" value="ECO:0007669"/>
    <property type="project" value="TreeGrafter"/>
</dbReference>
<feature type="transmembrane region" description="Helical" evidence="8">
    <location>
        <begin position="47"/>
        <end position="66"/>
    </location>
</feature>
<evidence type="ECO:0000256" key="8">
    <source>
        <dbReference type="RuleBase" id="RU367002"/>
    </source>
</evidence>
<evidence type="ECO:0000256" key="4">
    <source>
        <dbReference type="ARBA" id="ARBA00022692"/>
    </source>
</evidence>
<comment type="caution">
    <text evidence="9">The sequence shown here is derived from an EMBL/GenBank/DDBJ whole genome shotgun (WGS) entry which is preliminary data.</text>
</comment>
<gene>
    <name evidence="9" type="ORF">AFUS01_LOCUS21097</name>
</gene>
<keyword evidence="4 8" id="KW-0812">Transmembrane</keyword>
<dbReference type="Pfam" id="PF10270">
    <property type="entry name" value="MMgT"/>
    <property type="match status" value="1"/>
</dbReference>
<dbReference type="GO" id="GO:0005886">
    <property type="term" value="C:plasma membrane"/>
    <property type="evidence" value="ECO:0007669"/>
    <property type="project" value="TreeGrafter"/>
</dbReference>
<dbReference type="EMBL" id="CAJVCH010234488">
    <property type="protein sequence ID" value="CAG7732588.1"/>
    <property type="molecule type" value="Genomic_DNA"/>
</dbReference>
<evidence type="ECO:0000256" key="7">
    <source>
        <dbReference type="ARBA" id="ARBA00023136"/>
    </source>
</evidence>
<dbReference type="OrthoDB" id="44756at2759"/>
<keyword evidence="10" id="KW-1185">Reference proteome</keyword>
<dbReference type="GO" id="GO:0000139">
    <property type="term" value="C:Golgi membrane"/>
    <property type="evidence" value="ECO:0007669"/>
    <property type="project" value="UniProtKB-SubCell"/>
</dbReference>
<evidence type="ECO:0000256" key="3">
    <source>
        <dbReference type="ARBA" id="ARBA00011276"/>
    </source>
</evidence>
<proteinExistence type="inferred from homology"/>
<dbReference type="AlphaFoldDB" id="A0A8J2NZJ1"/>
<dbReference type="PANTHER" id="PTHR21181">
    <property type="match status" value="1"/>
</dbReference>
<dbReference type="GO" id="GO:0031901">
    <property type="term" value="C:early endosome membrane"/>
    <property type="evidence" value="ECO:0007669"/>
    <property type="project" value="UniProtKB-SubCell"/>
</dbReference>
<dbReference type="Proteomes" id="UP000708208">
    <property type="component" value="Unassembled WGS sequence"/>
</dbReference>
<comment type="function">
    <text evidence="8">Part of the endoplasmic reticulum membrane protein complex (EMC) that enables the energy-independent insertion into endoplasmic reticulum membranes of newly synthesized membrane proteins. May be involved in Mg(2+) transport.</text>
</comment>
<keyword evidence="8" id="KW-0333">Golgi apparatus</keyword>
<comment type="subunit">
    <text evidence="3">Component of the ER membrane protein complex (EMC).</text>
</comment>
<evidence type="ECO:0000313" key="9">
    <source>
        <dbReference type="EMBL" id="CAG7732588.1"/>
    </source>
</evidence>
<comment type="caution">
    <text evidence="8">Lacks conserved residue(s) required for the propagation of feature annotation.</text>
</comment>
<dbReference type="GO" id="GO:0072546">
    <property type="term" value="C:EMC complex"/>
    <property type="evidence" value="ECO:0007669"/>
    <property type="project" value="UniProtKB-UniRule"/>
</dbReference>
<keyword evidence="5 8" id="KW-0256">Endoplasmic reticulum</keyword>
<reference evidence="9" key="1">
    <citation type="submission" date="2021-06" db="EMBL/GenBank/DDBJ databases">
        <authorList>
            <person name="Hodson N. C."/>
            <person name="Mongue J. A."/>
            <person name="Jaron S. K."/>
        </authorList>
    </citation>
    <scope>NUCLEOTIDE SEQUENCE</scope>
</reference>
<sequence>MSHAMGRVAVVVGMLLLCHTGYSVSQLRSFLRFNEDEFTSLPLDMMLEGLLGVAIAVWGAAATQTFKEIRAIEDIASKSFESFLHRPNFITFSHRGKNLFGDIS</sequence>
<evidence type="ECO:0000256" key="6">
    <source>
        <dbReference type="ARBA" id="ARBA00022989"/>
    </source>
</evidence>
<comment type="subcellular location">
    <subcellularLocation>
        <location evidence="1">Endoplasmic reticulum membrane</location>
        <topology evidence="1">Multi-pass membrane protein</topology>
    </subcellularLocation>
    <subcellularLocation>
        <location evidence="8">Golgi apparatus membrane</location>
        <topology evidence="8">Multi-pass membrane protein</topology>
    </subcellularLocation>
    <subcellularLocation>
        <location evidence="8">Early endosome membrane</location>
        <topology evidence="8">Multi-pass membrane protein</topology>
    </subcellularLocation>
</comment>
<dbReference type="PANTHER" id="PTHR21181:SF7">
    <property type="entry name" value="ER MEMBRANE PROTEIN COMPLEX SUBUNIT 5"/>
    <property type="match status" value="1"/>
</dbReference>